<keyword evidence="3 7" id="KW-0689">Ribosomal protein</keyword>
<dbReference type="NCBIfam" id="NF000955">
    <property type="entry name" value="PRK00099.1-1"/>
    <property type="match status" value="1"/>
</dbReference>
<evidence type="ECO:0000256" key="3">
    <source>
        <dbReference type="ARBA" id="ARBA00022980"/>
    </source>
</evidence>
<protein>
    <recommendedName>
        <fullName evidence="5">Large ribosomal subunit protein uL10</fullName>
    </recommendedName>
    <alternativeName>
        <fullName evidence="6">50S ribosomal protein L10</fullName>
    </alternativeName>
</protein>
<dbReference type="Pfam" id="PF00466">
    <property type="entry name" value="Ribosomal_L10"/>
    <property type="match status" value="1"/>
</dbReference>
<keyword evidence="8" id="KW-1185">Reference proteome</keyword>
<dbReference type="CDD" id="cd05797">
    <property type="entry name" value="Ribosomal_L10"/>
    <property type="match status" value="1"/>
</dbReference>
<dbReference type="RefSeq" id="WP_345374638.1">
    <property type="nucleotide sequence ID" value="NZ_BAABJX010000062.1"/>
</dbReference>
<dbReference type="PANTHER" id="PTHR11560">
    <property type="entry name" value="39S RIBOSOMAL PROTEIN L10, MITOCHONDRIAL"/>
    <property type="match status" value="1"/>
</dbReference>
<evidence type="ECO:0000313" key="7">
    <source>
        <dbReference type="EMBL" id="GAA4849311.1"/>
    </source>
</evidence>
<comment type="function">
    <text evidence="1">Forms part of the ribosomal stalk, playing a central role in the interaction of the ribosome with GTP-bound translation factors.</text>
</comment>
<gene>
    <name evidence="7" type="primary">rplJ</name>
    <name evidence="7" type="ORF">GCM10023331_37470</name>
</gene>
<comment type="caution">
    <text evidence="7">The sequence shown here is derived from an EMBL/GenBank/DDBJ whole genome shotgun (WGS) entry which is preliminary data.</text>
</comment>
<dbReference type="InterPro" id="IPR047865">
    <property type="entry name" value="Ribosomal_uL10_bac_type"/>
</dbReference>
<evidence type="ECO:0000313" key="8">
    <source>
        <dbReference type="Proteomes" id="UP001500298"/>
    </source>
</evidence>
<evidence type="ECO:0000256" key="1">
    <source>
        <dbReference type="ARBA" id="ARBA00002633"/>
    </source>
</evidence>
<evidence type="ECO:0000256" key="5">
    <source>
        <dbReference type="ARBA" id="ARBA00035202"/>
    </source>
</evidence>
<reference evidence="8" key="1">
    <citation type="journal article" date="2019" name="Int. J. Syst. Evol. Microbiol.">
        <title>The Global Catalogue of Microorganisms (GCM) 10K type strain sequencing project: providing services to taxonomists for standard genome sequencing and annotation.</title>
        <authorList>
            <consortium name="The Broad Institute Genomics Platform"/>
            <consortium name="The Broad Institute Genome Sequencing Center for Infectious Disease"/>
            <person name="Wu L."/>
            <person name="Ma J."/>
        </authorList>
    </citation>
    <scope>NUCLEOTIDE SEQUENCE [LARGE SCALE GENOMIC DNA]</scope>
    <source>
        <strain evidence="8">JCM 18326</strain>
    </source>
</reference>
<dbReference type="InterPro" id="IPR001790">
    <property type="entry name" value="Ribosomal_uL10"/>
</dbReference>
<dbReference type="Gene3D" id="6.10.250.290">
    <property type="match status" value="1"/>
</dbReference>
<keyword evidence="4" id="KW-0687">Ribonucleoprotein</keyword>
<organism evidence="7 8">
    <name type="scientific">Algivirga pacifica</name>
    <dbReference type="NCBI Taxonomy" id="1162670"/>
    <lineage>
        <taxon>Bacteria</taxon>
        <taxon>Pseudomonadati</taxon>
        <taxon>Bacteroidota</taxon>
        <taxon>Cytophagia</taxon>
        <taxon>Cytophagales</taxon>
        <taxon>Flammeovirgaceae</taxon>
        <taxon>Algivirga</taxon>
    </lineage>
</organism>
<evidence type="ECO:0000256" key="4">
    <source>
        <dbReference type="ARBA" id="ARBA00023274"/>
    </source>
</evidence>
<dbReference type="Gene3D" id="3.30.70.1730">
    <property type="match status" value="1"/>
</dbReference>
<name>A0ABP9DNK6_9BACT</name>
<dbReference type="Proteomes" id="UP001500298">
    <property type="component" value="Unassembled WGS sequence"/>
</dbReference>
<evidence type="ECO:0000256" key="2">
    <source>
        <dbReference type="ARBA" id="ARBA00008889"/>
    </source>
</evidence>
<proteinExistence type="inferred from homology"/>
<accession>A0ABP9DNK6</accession>
<evidence type="ECO:0000256" key="6">
    <source>
        <dbReference type="ARBA" id="ARBA00035502"/>
    </source>
</evidence>
<comment type="similarity">
    <text evidence="2">Belongs to the universal ribosomal protein uL10 family.</text>
</comment>
<dbReference type="EMBL" id="BAABJX010000062">
    <property type="protein sequence ID" value="GAA4849311.1"/>
    <property type="molecule type" value="Genomic_DNA"/>
</dbReference>
<dbReference type="InterPro" id="IPR043141">
    <property type="entry name" value="Ribosomal_uL10-like_sf"/>
</dbReference>
<dbReference type="SUPFAM" id="SSF160369">
    <property type="entry name" value="Ribosomal protein L10-like"/>
    <property type="match status" value="1"/>
</dbReference>
<sequence>MTKEQKFQLVEELGQKLAATDYFYIIDASTMTVAEINGFRKACFGKGLEYKVVKNKLIEKALDTLEADYSEFASAGVLKGMSGIIFSPESASEPAKVLKDFRKDMPKDRKIPVLKGASVDGAIFAGDDKLESLSAIKSKNELIADVVALLQSPAKNVVSALQSSGQTITGILKTLEERGE</sequence>
<dbReference type="GO" id="GO:0005840">
    <property type="term" value="C:ribosome"/>
    <property type="evidence" value="ECO:0007669"/>
    <property type="project" value="UniProtKB-KW"/>
</dbReference>